<dbReference type="RefSeq" id="WP_225893040.1">
    <property type="nucleotide sequence ID" value="NZ_CP045232.1"/>
</dbReference>
<protein>
    <recommendedName>
        <fullName evidence="1">CopG-like ribbon-helix-helix domain-containing protein</fullName>
    </recommendedName>
</protein>
<proteinExistence type="predicted"/>
<dbReference type="KEGG" id="nsh:GXM_10149"/>
<keyword evidence="3" id="KW-1185">Reference proteome</keyword>
<feature type="domain" description="CopG-like ribbon-helix-helix" evidence="1">
    <location>
        <begin position="5"/>
        <end position="42"/>
    </location>
</feature>
<evidence type="ECO:0000313" key="3">
    <source>
        <dbReference type="Proteomes" id="UP000326678"/>
    </source>
</evidence>
<dbReference type="Proteomes" id="UP000326678">
    <property type="component" value="Chromosome pGXM05"/>
</dbReference>
<sequence>MAIRPRVTITLDEEVFNKLTALADEQERTPANLAAYIVAKFIKELPDNQPKS</sequence>
<dbReference type="InterPro" id="IPR012869">
    <property type="entry name" value="RHH_5"/>
</dbReference>
<accession>A0A5P8WJ73</accession>
<evidence type="ECO:0000259" key="1">
    <source>
        <dbReference type="Pfam" id="PF07878"/>
    </source>
</evidence>
<gene>
    <name evidence="2" type="ORF">GXM_10149</name>
</gene>
<evidence type="ECO:0000313" key="2">
    <source>
        <dbReference type="EMBL" id="QFS52885.1"/>
    </source>
</evidence>
<organism evidence="2 3">
    <name type="scientific">Nostoc sphaeroides CCNUC1</name>
    <dbReference type="NCBI Taxonomy" id="2653204"/>
    <lineage>
        <taxon>Bacteria</taxon>
        <taxon>Bacillati</taxon>
        <taxon>Cyanobacteriota</taxon>
        <taxon>Cyanophyceae</taxon>
        <taxon>Nostocales</taxon>
        <taxon>Nostocaceae</taxon>
        <taxon>Nostoc</taxon>
    </lineage>
</organism>
<dbReference type="EMBL" id="CP045232">
    <property type="protein sequence ID" value="QFS52885.1"/>
    <property type="molecule type" value="Genomic_DNA"/>
</dbReference>
<name>A0A5P8WJ73_9NOSO</name>
<dbReference type="AlphaFoldDB" id="A0A5P8WJ73"/>
<dbReference type="Pfam" id="PF07878">
    <property type="entry name" value="RHH_5"/>
    <property type="match status" value="1"/>
</dbReference>
<reference evidence="2 3" key="1">
    <citation type="submission" date="2019-10" db="EMBL/GenBank/DDBJ databases">
        <title>Genomic and transcriptomic insights into the perfect genentic adaptation of a filamentous nitrogen-fixing cyanobacterium to rice fields.</title>
        <authorList>
            <person name="Chen Z."/>
        </authorList>
    </citation>
    <scope>NUCLEOTIDE SEQUENCE [LARGE SCALE GENOMIC DNA]</scope>
    <source>
        <strain evidence="2">CCNUC1</strain>
    </source>
</reference>